<evidence type="ECO:0000313" key="4">
    <source>
        <dbReference type="EMBL" id="HJG96366.1"/>
    </source>
</evidence>
<feature type="transmembrane region" description="Helical" evidence="2">
    <location>
        <begin position="138"/>
        <end position="158"/>
    </location>
</feature>
<dbReference type="InterPro" id="IPR001932">
    <property type="entry name" value="PPM-type_phosphatase-like_dom"/>
</dbReference>
<reference evidence="4" key="1">
    <citation type="journal article" date="2021" name="PeerJ">
        <title>Extensive microbial diversity within the chicken gut microbiome revealed by metagenomics and culture.</title>
        <authorList>
            <person name="Gilroy R."/>
            <person name="Ravi A."/>
            <person name="Getino M."/>
            <person name="Pursley I."/>
            <person name="Horton D.L."/>
            <person name="Alikhan N.F."/>
            <person name="Baker D."/>
            <person name="Gharbi K."/>
            <person name="Hall N."/>
            <person name="Watson M."/>
            <person name="Adriaenssens E.M."/>
            <person name="Foster-Nyarko E."/>
            <person name="Jarju S."/>
            <person name="Secka A."/>
            <person name="Antonio M."/>
            <person name="Oren A."/>
            <person name="Chaudhuri R.R."/>
            <person name="La Ragione R."/>
            <person name="Hildebrand F."/>
            <person name="Pallen M.J."/>
        </authorList>
    </citation>
    <scope>NUCLEOTIDE SEQUENCE</scope>
    <source>
        <strain evidence="4">1277</strain>
    </source>
</reference>
<protein>
    <submittedName>
        <fullName evidence="4">Stage II sporulation protein E</fullName>
        <ecNumber evidence="4">3.1.3.16</ecNumber>
    </submittedName>
</protein>
<gene>
    <name evidence="4" type="primary">spoIIE</name>
    <name evidence="4" type="ORF">K8V90_04600</name>
</gene>
<feature type="transmembrane region" description="Helical" evidence="2">
    <location>
        <begin position="205"/>
        <end position="236"/>
    </location>
</feature>
<dbReference type="NCBIfam" id="TIGR02865">
    <property type="entry name" value="spore_II_E"/>
    <property type="match status" value="1"/>
</dbReference>
<dbReference type="InterPro" id="IPR014221">
    <property type="entry name" value="SpoII_E"/>
</dbReference>
<keyword evidence="1 4" id="KW-0378">Hydrolase</keyword>
<keyword evidence="2" id="KW-0472">Membrane</keyword>
<dbReference type="SUPFAM" id="SSF81606">
    <property type="entry name" value="PP2C-like"/>
    <property type="match status" value="1"/>
</dbReference>
<evidence type="ECO:0000313" key="5">
    <source>
        <dbReference type="Proteomes" id="UP000776700"/>
    </source>
</evidence>
<comment type="caution">
    <text evidence="4">The sequence shown here is derived from an EMBL/GenBank/DDBJ whole genome shotgun (WGS) entry which is preliminary data.</text>
</comment>
<dbReference type="PROSITE" id="PS51746">
    <property type="entry name" value="PPM_2"/>
    <property type="match status" value="1"/>
</dbReference>
<evidence type="ECO:0000256" key="1">
    <source>
        <dbReference type="ARBA" id="ARBA00022801"/>
    </source>
</evidence>
<name>A0A921MZZ7_9FIRM</name>
<keyword evidence="2" id="KW-0812">Transmembrane</keyword>
<dbReference type="SMART" id="SM00331">
    <property type="entry name" value="PP2C_SIG"/>
    <property type="match status" value="1"/>
</dbReference>
<feature type="transmembrane region" description="Helical" evidence="2">
    <location>
        <begin position="31"/>
        <end position="59"/>
    </location>
</feature>
<accession>A0A921MZZ7</accession>
<dbReference type="PANTHER" id="PTHR43156">
    <property type="entry name" value="STAGE II SPORULATION PROTEIN E-RELATED"/>
    <property type="match status" value="1"/>
</dbReference>
<feature type="transmembrane region" description="Helical" evidence="2">
    <location>
        <begin position="265"/>
        <end position="282"/>
    </location>
</feature>
<dbReference type="EMBL" id="DYUB01000153">
    <property type="protein sequence ID" value="HJG96366.1"/>
    <property type="molecule type" value="Genomic_DNA"/>
</dbReference>
<feature type="transmembrane region" description="Helical" evidence="2">
    <location>
        <begin position="243"/>
        <end position="259"/>
    </location>
</feature>
<feature type="transmembrane region" description="Helical" evidence="2">
    <location>
        <begin position="179"/>
        <end position="199"/>
    </location>
</feature>
<feature type="domain" description="PPM-type phosphatase" evidence="3">
    <location>
        <begin position="578"/>
        <end position="790"/>
    </location>
</feature>
<dbReference type="InterPro" id="IPR045768">
    <property type="entry name" value="SpoIIE_N"/>
</dbReference>
<feature type="transmembrane region" description="Helical" evidence="2">
    <location>
        <begin position="111"/>
        <end position="132"/>
    </location>
</feature>
<evidence type="ECO:0000259" key="3">
    <source>
        <dbReference type="PROSITE" id="PS51746"/>
    </source>
</evidence>
<dbReference type="Gene3D" id="3.60.40.10">
    <property type="entry name" value="PPM-type phosphatase domain"/>
    <property type="match status" value="1"/>
</dbReference>
<dbReference type="Proteomes" id="UP000776700">
    <property type="component" value="Unassembled WGS sequence"/>
</dbReference>
<reference evidence="4" key="2">
    <citation type="submission" date="2021-09" db="EMBL/GenBank/DDBJ databases">
        <authorList>
            <person name="Gilroy R."/>
        </authorList>
    </citation>
    <scope>NUCLEOTIDE SEQUENCE</scope>
    <source>
        <strain evidence="4">1277</strain>
    </source>
</reference>
<dbReference type="GO" id="GO:0004722">
    <property type="term" value="F:protein serine/threonine phosphatase activity"/>
    <property type="evidence" value="ECO:0007669"/>
    <property type="project" value="UniProtKB-EC"/>
</dbReference>
<feature type="transmembrane region" description="Helical" evidence="2">
    <location>
        <begin position="294"/>
        <end position="310"/>
    </location>
</feature>
<dbReference type="EC" id="3.1.3.16" evidence="4"/>
<feature type="transmembrane region" description="Helical" evidence="2">
    <location>
        <begin position="71"/>
        <end position="90"/>
    </location>
</feature>
<dbReference type="PANTHER" id="PTHR43156:SF2">
    <property type="entry name" value="STAGE II SPORULATION PROTEIN E"/>
    <property type="match status" value="1"/>
</dbReference>
<dbReference type="Pfam" id="PF19732">
    <property type="entry name" value="SpoIIE_N"/>
    <property type="match status" value="1"/>
</dbReference>
<dbReference type="InterPro" id="IPR052016">
    <property type="entry name" value="Bact_Sigma-Reg"/>
</dbReference>
<dbReference type="AlphaFoldDB" id="A0A921MZZ7"/>
<dbReference type="SMART" id="SM00332">
    <property type="entry name" value="PP2Cc"/>
    <property type="match status" value="1"/>
</dbReference>
<evidence type="ECO:0000256" key="2">
    <source>
        <dbReference type="SAM" id="Phobius"/>
    </source>
</evidence>
<organism evidence="4 5">
    <name type="scientific">Romboutsia timonensis</name>
    <dbReference type="NCBI Taxonomy" id="1776391"/>
    <lineage>
        <taxon>Bacteria</taxon>
        <taxon>Bacillati</taxon>
        <taxon>Bacillota</taxon>
        <taxon>Clostridia</taxon>
        <taxon>Peptostreptococcales</taxon>
        <taxon>Peptostreptococcaceae</taxon>
        <taxon>Romboutsia</taxon>
    </lineage>
</organism>
<dbReference type="InterPro" id="IPR036457">
    <property type="entry name" value="PPM-type-like_dom_sf"/>
</dbReference>
<proteinExistence type="predicted"/>
<sequence length="793" mass="89245">MDKSSISISRSSNINSEKININLLKHIDFNIIIFSLIGFLLSKSILIGSIAPLSIAFFLCTSKIERYKIPIFISTLIGIILSGNVTPYILKYIICLSIFMIISNKIKNISSYLKLSFIGAFIIFPISLGQVILSDKYLYDILLCLMEAIITFISIYIFSFGINLMTNINNRISVRVEESIALSFIVVFSIIGIGNIEVFGVSVQIVLSTVLILITCIIGGATMGASSGVIVGIALLINNISSAIYMGIYSVAGLVGGTLNKLGKYFAVLGYLLSWIMIYAYTSGIESNIHQIRDILIASLIVILLPNKIFNKIEKLLNLNIESNDVVYNYIKRSKDVTNNKLINMYKAYNELADTFDKIREKDKVIDTRDIANIVDMIYNDECRNCSMKRRCWDLNFSHTYMLMRQVLEELEENGQVTIESISEEFRKECLNPEEIIKISNYYYKLFLVDYNWSLRFSESRKLIANQIKNISQSIQSLSKDLEGNIVLDLENEKNIYDQLQRYGISINRVSYMSKGLDDFEITIDKNTCSDGCMCEKKLIKVLSDIVEENVTAQKIGCHSLGGKCRISFTKAQKYKAITEVAGMSRDGHILCGDNYTYMDISDGKYMVAISDGMGKGKKAYEESYITIDILEKMMDAKIDDEIVINTINNMLLLKSSDEEMFSTLDLGIIDLKKGTLETIKMGACSTYVKRNDKDIDLISSSSLPVGILSDIKLDRKITKVNYGDYIIMVSDGILDAGKNNNLGDNWLIYFLKEIKTTNPKEIANLILDRALEIQDGVVEDDMTVLVTKICSN</sequence>
<keyword evidence="2" id="KW-1133">Transmembrane helix</keyword>
<dbReference type="Pfam" id="PF07228">
    <property type="entry name" value="SpoIIE"/>
    <property type="match status" value="1"/>
</dbReference>